<dbReference type="InterPro" id="IPR001130">
    <property type="entry name" value="TatD-like"/>
</dbReference>
<comment type="caution">
    <text evidence="5">The sequence shown here is derived from an EMBL/GenBank/DDBJ whole genome shotgun (WGS) entry which is preliminary data.</text>
</comment>
<feature type="binding site" evidence="4">
    <location>
        <position position="152"/>
    </location>
    <ligand>
        <name>a divalent metal cation</name>
        <dbReference type="ChEBI" id="CHEBI:60240"/>
        <label>2</label>
    </ligand>
</feature>
<dbReference type="Gene3D" id="3.20.20.140">
    <property type="entry name" value="Metal-dependent hydrolases"/>
    <property type="match status" value="1"/>
</dbReference>
<keyword evidence="6" id="KW-1185">Reference proteome</keyword>
<dbReference type="SUPFAM" id="SSF51556">
    <property type="entry name" value="Metallo-dependent hydrolases"/>
    <property type="match status" value="1"/>
</dbReference>
<proteinExistence type="inferred from homology"/>
<keyword evidence="2 4" id="KW-0479">Metal-binding</keyword>
<dbReference type="EMBL" id="RBJC01000004">
    <property type="protein sequence ID" value="RKR76870.1"/>
    <property type="molecule type" value="Genomic_DNA"/>
</dbReference>
<dbReference type="CDD" id="cd01310">
    <property type="entry name" value="TatD_DNAse"/>
    <property type="match status" value="1"/>
</dbReference>
<evidence type="ECO:0000256" key="4">
    <source>
        <dbReference type="PIRSR" id="PIRSR005902-1"/>
    </source>
</evidence>
<dbReference type="PANTHER" id="PTHR46317:SF1">
    <property type="entry name" value="HYDROLASE, TATD FAMILY"/>
    <property type="match status" value="1"/>
</dbReference>
<evidence type="ECO:0000256" key="2">
    <source>
        <dbReference type="ARBA" id="ARBA00022723"/>
    </source>
</evidence>
<evidence type="ECO:0000313" key="6">
    <source>
        <dbReference type="Proteomes" id="UP000280099"/>
    </source>
</evidence>
<gene>
    <name evidence="5" type="ORF">DES31_0178</name>
</gene>
<feature type="binding site" evidence="4">
    <location>
        <position position="200"/>
    </location>
    <ligand>
        <name>a divalent metal cation</name>
        <dbReference type="ChEBI" id="CHEBI:60240"/>
        <label>1</label>
    </ligand>
</feature>
<dbReference type="InterPro" id="IPR018228">
    <property type="entry name" value="DNase_TatD-rel_CS"/>
</dbReference>
<dbReference type="OrthoDB" id="9775608at2"/>
<accession>A0A420XIF5</accession>
<feature type="binding site" evidence="4">
    <location>
        <position position="128"/>
    </location>
    <ligand>
        <name>a divalent metal cation</name>
        <dbReference type="ChEBI" id="CHEBI:60240"/>
        <label>2</label>
    </ligand>
</feature>
<feature type="binding site" evidence="4">
    <location>
        <position position="5"/>
    </location>
    <ligand>
        <name>a divalent metal cation</name>
        <dbReference type="ChEBI" id="CHEBI:60240"/>
        <label>1</label>
    </ligand>
</feature>
<dbReference type="InterPro" id="IPR032466">
    <property type="entry name" value="Metal_Hydrolase"/>
</dbReference>
<dbReference type="Pfam" id="PF01026">
    <property type="entry name" value="TatD_DNase"/>
    <property type="match status" value="1"/>
</dbReference>
<evidence type="ECO:0000256" key="1">
    <source>
        <dbReference type="ARBA" id="ARBA00009275"/>
    </source>
</evidence>
<evidence type="ECO:0000313" key="5">
    <source>
        <dbReference type="EMBL" id="RKR76870.1"/>
    </source>
</evidence>
<evidence type="ECO:0000256" key="3">
    <source>
        <dbReference type="ARBA" id="ARBA00022801"/>
    </source>
</evidence>
<dbReference type="AlphaFoldDB" id="A0A420XIF5"/>
<protein>
    <submittedName>
        <fullName evidence="5">TatD DNase family protein</fullName>
    </submittedName>
</protein>
<dbReference type="PANTHER" id="PTHR46317">
    <property type="entry name" value="HYDROLASE OF PHP SUPERFAMILY-RELATED PROTEIN"/>
    <property type="match status" value="1"/>
</dbReference>
<feature type="binding site" evidence="4">
    <location>
        <position position="7"/>
    </location>
    <ligand>
        <name>a divalent metal cation</name>
        <dbReference type="ChEBI" id="CHEBI:60240"/>
        <label>1</label>
    </ligand>
</feature>
<sequence length="251" mass="29463">MFDSHIHLDQFTDEQIETIFSNANLSGVIAVATDLASTQRLSHLKQKFPKIQFCAGFHPEQTLPTLEEKLQLFDWIESHQTDLIAIGEVGLPHYLKQERSDINYKEYIDLLEQFIQLSQKYGLPIVLHIVYDDTEIALALLKKYQIKKAHFHWYKASDEMIQQLLQTPYMVSCTPDILWNQKTRKIVQKFPLERIMVETDGPWQHEGFETTDIESQLMAVISEIAKIKNLSQENVFQRVMQNIREFYFDGR</sequence>
<comment type="similarity">
    <text evidence="1">Belongs to the metallo-dependent hydrolases superfamily. TatD-type hydrolase family.</text>
</comment>
<reference evidence="5 6" key="1">
    <citation type="submission" date="2018-10" db="EMBL/GenBank/DDBJ databases">
        <title>Genomic Encyclopedia of Type Strains, Phase IV (KMG-IV): sequencing the most valuable type-strain genomes for metagenomic binning, comparative biology and taxonomic classification.</title>
        <authorList>
            <person name="Goeker M."/>
        </authorList>
    </citation>
    <scope>NUCLEOTIDE SEQUENCE [LARGE SCALE GENOMIC DNA]</scope>
    <source>
        <strain evidence="5 6">DSM 23800</strain>
    </source>
</reference>
<dbReference type="PIRSF" id="PIRSF005902">
    <property type="entry name" value="DNase_TatD"/>
    <property type="match status" value="1"/>
</dbReference>
<feature type="binding site" evidence="4">
    <location>
        <position position="88"/>
    </location>
    <ligand>
        <name>a divalent metal cation</name>
        <dbReference type="ChEBI" id="CHEBI:60240"/>
        <label>1</label>
    </ligand>
</feature>
<dbReference type="PROSITE" id="PS01137">
    <property type="entry name" value="TATD_1"/>
    <property type="match status" value="1"/>
</dbReference>
<organism evidence="5 6">
    <name type="scientific">Otariodibacter oris</name>
    <dbReference type="NCBI Taxonomy" id="1032623"/>
    <lineage>
        <taxon>Bacteria</taxon>
        <taxon>Pseudomonadati</taxon>
        <taxon>Pseudomonadota</taxon>
        <taxon>Gammaproteobacteria</taxon>
        <taxon>Pasteurellales</taxon>
        <taxon>Pasteurellaceae</taxon>
        <taxon>Otariodibacter</taxon>
    </lineage>
</organism>
<name>A0A420XIF5_9PAST</name>
<dbReference type="GO" id="GO:0046872">
    <property type="term" value="F:metal ion binding"/>
    <property type="evidence" value="ECO:0007669"/>
    <property type="project" value="UniProtKB-KW"/>
</dbReference>
<dbReference type="GO" id="GO:0016788">
    <property type="term" value="F:hydrolase activity, acting on ester bonds"/>
    <property type="evidence" value="ECO:0007669"/>
    <property type="project" value="InterPro"/>
</dbReference>
<dbReference type="Proteomes" id="UP000280099">
    <property type="component" value="Unassembled WGS sequence"/>
</dbReference>
<keyword evidence="3" id="KW-0378">Hydrolase</keyword>
<dbReference type="RefSeq" id="WP_121121055.1">
    <property type="nucleotide sequence ID" value="NZ_CP016604.1"/>
</dbReference>